<protein>
    <submittedName>
        <fullName evidence="1">Uncharacterized protein</fullName>
    </submittedName>
</protein>
<name>A0A2T5I0R7_9PROT</name>
<gene>
    <name evidence="1" type="ORF">C8R26_10867</name>
</gene>
<sequence>MTYQWTGDDAVPEFDQALADTYVGKYILIGVTYLDHQGQLLEQVQMHGTIKSASPDGIAIALGGLRAGESWVMPPTLDAISSAGPGVYNLRSTGESVEDPDLLATWSVIKPCKH</sequence>
<reference evidence="1 2" key="1">
    <citation type="submission" date="2018-04" db="EMBL/GenBank/DDBJ databases">
        <title>Active sludge and wastewater microbial communities from Klosterneuburg, Austria.</title>
        <authorList>
            <person name="Wagner M."/>
        </authorList>
    </citation>
    <scope>NUCLEOTIDE SEQUENCE [LARGE SCALE GENOMIC DNA]</scope>
    <source>
        <strain evidence="1 2">Nm49</strain>
    </source>
</reference>
<accession>A0A2T5I0R7</accession>
<organism evidence="1 2">
    <name type="scientific">Nitrosomonas oligotropha</name>
    <dbReference type="NCBI Taxonomy" id="42354"/>
    <lineage>
        <taxon>Bacteria</taxon>
        <taxon>Pseudomonadati</taxon>
        <taxon>Pseudomonadota</taxon>
        <taxon>Betaproteobacteria</taxon>
        <taxon>Nitrosomonadales</taxon>
        <taxon>Nitrosomonadaceae</taxon>
        <taxon>Nitrosomonas</taxon>
    </lineage>
</organism>
<dbReference type="Proteomes" id="UP000244128">
    <property type="component" value="Unassembled WGS sequence"/>
</dbReference>
<evidence type="ECO:0000313" key="2">
    <source>
        <dbReference type="Proteomes" id="UP000244128"/>
    </source>
</evidence>
<dbReference type="EMBL" id="QAOI01000008">
    <property type="protein sequence ID" value="PTQ77421.1"/>
    <property type="molecule type" value="Genomic_DNA"/>
</dbReference>
<dbReference type="AlphaFoldDB" id="A0A2T5I0R7"/>
<comment type="caution">
    <text evidence="1">The sequence shown here is derived from an EMBL/GenBank/DDBJ whole genome shotgun (WGS) entry which is preliminary data.</text>
</comment>
<proteinExistence type="predicted"/>
<evidence type="ECO:0000313" key="1">
    <source>
        <dbReference type="EMBL" id="PTQ77421.1"/>
    </source>
</evidence>